<dbReference type="PANTHER" id="PTHR30353:SF0">
    <property type="entry name" value="TRANSMEMBRANE PROTEIN"/>
    <property type="match status" value="1"/>
</dbReference>
<feature type="transmembrane region" description="Helical" evidence="7">
    <location>
        <begin position="161"/>
        <end position="180"/>
    </location>
</feature>
<comment type="subcellular location">
    <subcellularLocation>
        <location evidence="1 7">Cell membrane</location>
        <topology evidence="1 7">Multi-pass membrane protein</topology>
    </subcellularLocation>
</comment>
<dbReference type="PANTHER" id="PTHR30353">
    <property type="entry name" value="INNER MEMBRANE PROTEIN DEDA-RELATED"/>
    <property type="match status" value="1"/>
</dbReference>
<feature type="transmembrane region" description="Helical" evidence="7">
    <location>
        <begin position="77"/>
        <end position="97"/>
    </location>
</feature>
<dbReference type="RefSeq" id="WP_203661547.1">
    <property type="nucleotide sequence ID" value="NZ_BAAAZM010000014.1"/>
</dbReference>
<keyword evidence="4 7" id="KW-0812">Transmembrane</keyword>
<keyword evidence="6 7" id="KW-0472">Membrane</keyword>
<feature type="domain" description="VTT" evidence="8">
    <location>
        <begin position="49"/>
        <end position="180"/>
    </location>
</feature>
<comment type="caution">
    <text evidence="9">The sequence shown here is derived from an EMBL/GenBank/DDBJ whole genome shotgun (WGS) entry which is preliminary data.</text>
</comment>
<proteinExistence type="inferred from homology"/>
<evidence type="ECO:0000256" key="7">
    <source>
        <dbReference type="RuleBase" id="RU367016"/>
    </source>
</evidence>
<dbReference type="Proteomes" id="UP000612808">
    <property type="component" value="Unassembled WGS sequence"/>
</dbReference>
<reference evidence="9" key="1">
    <citation type="submission" date="2021-01" db="EMBL/GenBank/DDBJ databases">
        <title>Whole genome shotgun sequence of Actinocatenispora rupis NBRC 107355.</title>
        <authorList>
            <person name="Komaki H."/>
            <person name="Tamura T."/>
        </authorList>
    </citation>
    <scope>NUCLEOTIDE SEQUENCE</scope>
    <source>
        <strain evidence="9">NBRC 107355</strain>
    </source>
</reference>
<evidence type="ECO:0000256" key="4">
    <source>
        <dbReference type="ARBA" id="ARBA00022692"/>
    </source>
</evidence>
<evidence type="ECO:0000256" key="2">
    <source>
        <dbReference type="ARBA" id="ARBA00010792"/>
    </source>
</evidence>
<feature type="transmembrane region" description="Helical" evidence="7">
    <location>
        <begin position="23"/>
        <end position="46"/>
    </location>
</feature>
<organism evidence="9 10">
    <name type="scientific">Actinocatenispora rupis</name>
    <dbReference type="NCBI Taxonomy" id="519421"/>
    <lineage>
        <taxon>Bacteria</taxon>
        <taxon>Bacillati</taxon>
        <taxon>Actinomycetota</taxon>
        <taxon>Actinomycetes</taxon>
        <taxon>Micromonosporales</taxon>
        <taxon>Micromonosporaceae</taxon>
        <taxon>Actinocatenispora</taxon>
    </lineage>
</organism>
<dbReference type="EMBL" id="BOMB01000028">
    <property type="protein sequence ID" value="GID14005.1"/>
    <property type="molecule type" value="Genomic_DNA"/>
</dbReference>
<gene>
    <name evidence="9" type="ORF">Aru02nite_48940</name>
</gene>
<keyword evidence="3 7" id="KW-1003">Cell membrane</keyword>
<evidence type="ECO:0000259" key="8">
    <source>
        <dbReference type="Pfam" id="PF09335"/>
    </source>
</evidence>
<name>A0A8J3J8U2_9ACTN</name>
<evidence type="ECO:0000313" key="9">
    <source>
        <dbReference type="EMBL" id="GID14005.1"/>
    </source>
</evidence>
<evidence type="ECO:0000256" key="6">
    <source>
        <dbReference type="ARBA" id="ARBA00023136"/>
    </source>
</evidence>
<sequence length="242" mass="26162">MDHEQTRASTEILAVNLLDPKSLIGSFGLVGVYTVIFVETGLFFGFFLPGDSLLFIAGIASSSVAEQLVGAKLSFPALMVGVPIMAIAGAQLGHFLGAKFGRSLFDRPESRIFKAQYVEKAEHYFNKFGPAKAVVLARFIPVVRAFLNPVAGILEMPAKKFLLWNVIGGVVWTDSILLLGNRTAGVIPPSVIDRYVLPVIAAIVVISVLPMLIELVRGIRGRRRAAAETESTDAPEEPATRR</sequence>
<keyword evidence="5 7" id="KW-1133">Transmembrane helix</keyword>
<dbReference type="Pfam" id="PF09335">
    <property type="entry name" value="VTT_dom"/>
    <property type="match status" value="1"/>
</dbReference>
<evidence type="ECO:0000256" key="1">
    <source>
        <dbReference type="ARBA" id="ARBA00004651"/>
    </source>
</evidence>
<keyword evidence="10" id="KW-1185">Reference proteome</keyword>
<evidence type="ECO:0000256" key="3">
    <source>
        <dbReference type="ARBA" id="ARBA00022475"/>
    </source>
</evidence>
<dbReference type="GO" id="GO:0005886">
    <property type="term" value="C:plasma membrane"/>
    <property type="evidence" value="ECO:0007669"/>
    <property type="project" value="UniProtKB-SubCell"/>
</dbReference>
<accession>A0A8J3J8U2</accession>
<evidence type="ECO:0000313" key="10">
    <source>
        <dbReference type="Proteomes" id="UP000612808"/>
    </source>
</evidence>
<protein>
    <submittedName>
        <fullName evidence="9">Membrane protein</fullName>
    </submittedName>
</protein>
<evidence type="ECO:0000256" key="5">
    <source>
        <dbReference type="ARBA" id="ARBA00022989"/>
    </source>
</evidence>
<comment type="similarity">
    <text evidence="2 7">Belongs to the DedA family.</text>
</comment>
<dbReference type="InterPro" id="IPR032818">
    <property type="entry name" value="DedA-like"/>
</dbReference>
<dbReference type="InterPro" id="IPR032816">
    <property type="entry name" value="VTT_dom"/>
</dbReference>
<dbReference type="AlphaFoldDB" id="A0A8J3J8U2"/>
<feature type="transmembrane region" description="Helical" evidence="7">
    <location>
        <begin position="195"/>
        <end position="216"/>
    </location>
</feature>